<dbReference type="AlphaFoldDB" id="A0A1I3JYD9"/>
<keyword evidence="3" id="KW-1185">Reference proteome</keyword>
<dbReference type="Pfam" id="PF12680">
    <property type="entry name" value="SnoaL_2"/>
    <property type="match status" value="1"/>
</dbReference>
<dbReference type="RefSeq" id="WP_092861935.1">
    <property type="nucleotide sequence ID" value="NZ_FOQH01000008.1"/>
</dbReference>
<dbReference type="OrthoDB" id="333383at2"/>
<dbReference type="STRING" id="1114924.SAMN05216258_108213"/>
<sequence>MDLEAARAFAEDWEAAWNSHDLDRILAHYAPDVVFRSRKAAALVGSGEVRGLEALRAYWGAALARQPDLAFTVTQVYAGHGMLAIAYRNHRGVEALETLRLGPDGRVVEASACHAD</sequence>
<proteinExistence type="predicted"/>
<dbReference type="Proteomes" id="UP000199377">
    <property type="component" value="Unassembled WGS sequence"/>
</dbReference>
<evidence type="ECO:0000313" key="2">
    <source>
        <dbReference type="EMBL" id="SFI65186.1"/>
    </source>
</evidence>
<reference evidence="2 3" key="1">
    <citation type="submission" date="2016-10" db="EMBL/GenBank/DDBJ databases">
        <authorList>
            <person name="de Groot N.N."/>
        </authorList>
    </citation>
    <scope>NUCLEOTIDE SEQUENCE [LARGE SCALE GENOMIC DNA]</scope>
    <source>
        <strain evidence="2 3">CGMCC 1.11030</strain>
    </source>
</reference>
<evidence type="ECO:0000259" key="1">
    <source>
        <dbReference type="Pfam" id="PF12680"/>
    </source>
</evidence>
<accession>A0A1I3JYD9</accession>
<evidence type="ECO:0000313" key="3">
    <source>
        <dbReference type="Proteomes" id="UP000199377"/>
    </source>
</evidence>
<dbReference type="InterPro" id="IPR032710">
    <property type="entry name" value="NTF2-like_dom_sf"/>
</dbReference>
<name>A0A1I3JYD9_9RHOB</name>
<organism evidence="2 3">
    <name type="scientific">Albimonas pacifica</name>
    <dbReference type="NCBI Taxonomy" id="1114924"/>
    <lineage>
        <taxon>Bacteria</taxon>
        <taxon>Pseudomonadati</taxon>
        <taxon>Pseudomonadota</taxon>
        <taxon>Alphaproteobacteria</taxon>
        <taxon>Rhodobacterales</taxon>
        <taxon>Paracoccaceae</taxon>
        <taxon>Albimonas</taxon>
    </lineage>
</organism>
<feature type="domain" description="SnoaL-like" evidence="1">
    <location>
        <begin position="11"/>
        <end position="113"/>
    </location>
</feature>
<gene>
    <name evidence="2" type="ORF">SAMN05216258_108213</name>
</gene>
<protein>
    <submittedName>
        <fullName evidence="2">SnoaL-like domain-containing protein</fullName>
    </submittedName>
</protein>
<dbReference type="SUPFAM" id="SSF54427">
    <property type="entry name" value="NTF2-like"/>
    <property type="match status" value="1"/>
</dbReference>
<dbReference type="InterPro" id="IPR037401">
    <property type="entry name" value="SnoaL-like"/>
</dbReference>
<dbReference type="EMBL" id="FOQH01000008">
    <property type="protein sequence ID" value="SFI65186.1"/>
    <property type="molecule type" value="Genomic_DNA"/>
</dbReference>
<dbReference type="Gene3D" id="3.10.450.50">
    <property type="match status" value="1"/>
</dbReference>